<comment type="caution">
    <text evidence="4">The sequence shown here is derived from an EMBL/GenBank/DDBJ whole genome shotgun (WGS) entry which is preliminary data.</text>
</comment>
<reference evidence="5" key="1">
    <citation type="journal article" date="2019" name="Int. J. Syst. Evol. Microbiol.">
        <title>The Global Catalogue of Microorganisms (GCM) 10K type strain sequencing project: providing services to taxonomists for standard genome sequencing and annotation.</title>
        <authorList>
            <consortium name="The Broad Institute Genomics Platform"/>
            <consortium name="The Broad Institute Genome Sequencing Center for Infectious Disease"/>
            <person name="Wu L."/>
            <person name="Ma J."/>
        </authorList>
    </citation>
    <scope>NUCLEOTIDE SEQUENCE [LARGE SCALE GENOMIC DNA]</scope>
    <source>
        <strain evidence="5">JCM 15896</strain>
    </source>
</reference>
<dbReference type="InterPro" id="IPR007335">
    <property type="entry name" value="DUF413"/>
</dbReference>
<feature type="region of interest" description="Disordered" evidence="3">
    <location>
        <begin position="1"/>
        <end position="22"/>
    </location>
</feature>
<evidence type="ECO:0000256" key="2">
    <source>
        <dbReference type="ARBA" id="ARBA00093628"/>
    </source>
</evidence>
<evidence type="ECO:0000256" key="1">
    <source>
        <dbReference type="ARBA" id="ARBA00093464"/>
    </source>
</evidence>
<keyword evidence="5" id="KW-1185">Reference proteome</keyword>
<feature type="compositionally biased region" description="Acidic residues" evidence="3">
    <location>
        <begin position="105"/>
        <end position="125"/>
    </location>
</feature>
<accession>A0ABP3WZH8</accession>
<organism evidence="4 5">
    <name type="scientific">Aliiglaciecola litoralis</name>
    <dbReference type="NCBI Taxonomy" id="582857"/>
    <lineage>
        <taxon>Bacteria</taxon>
        <taxon>Pseudomonadati</taxon>
        <taxon>Pseudomonadota</taxon>
        <taxon>Gammaproteobacteria</taxon>
        <taxon>Alteromonadales</taxon>
        <taxon>Alteromonadaceae</taxon>
        <taxon>Aliiglaciecola</taxon>
    </lineage>
</organism>
<evidence type="ECO:0000313" key="5">
    <source>
        <dbReference type="Proteomes" id="UP001500359"/>
    </source>
</evidence>
<sequence>MANVTRDSLTKRRFSDPKNYPYGFSRSGDFSINESNALAQYGALFAALVDGVIEGETEEDKHFLATAFGQAEPESIAERAWLKYQKRINRPKLGSIYGNKPNVMTDDDDDVESDTDDVEMEMDVD</sequence>
<dbReference type="Proteomes" id="UP001500359">
    <property type="component" value="Unassembled WGS sequence"/>
</dbReference>
<dbReference type="Pfam" id="PF04219">
    <property type="entry name" value="DUF413"/>
    <property type="match status" value="1"/>
</dbReference>
<evidence type="ECO:0000256" key="3">
    <source>
        <dbReference type="SAM" id="MobiDB-lite"/>
    </source>
</evidence>
<dbReference type="EMBL" id="BAAAFD010000009">
    <property type="protein sequence ID" value="GAA0858699.1"/>
    <property type="molecule type" value="Genomic_DNA"/>
</dbReference>
<protein>
    <recommendedName>
        <fullName evidence="2">Macrodomain Ori protein</fullName>
    </recommendedName>
</protein>
<proteinExistence type="inferred from homology"/>
<name>A0ABP3WZH8_9ALTE</name>
<comment type="similarity">
    <text evidence="1">Belongs to the MaoP family.</text>
</comment>
<evidence type="ECO:0000313" key="4">
    <source>
        <dbReference type="EMBL" id="GAA0858699.1"/>
    </source>
</evidence>
<gene>
    <name evidence="4" type="ORF">GCM10009114_29320</name>
</gene>
<feature type="region of interest" description="Disordered" evidence="3">
    <location>
        <begin position="95"/>
        <end position="125"/>
    </location>
</feature>
<dbReference type="RefSeq" id="WP_343861276.1">
    <property type="nucleotide sequence ID" value="NZ_BAAAFD010000009.1"/>
</dbReference>